<protein>
    <submittedName>
        <fullName evidence="1">Uncharacterized protein</fullName>
    </submittedName>
</protein>
<comment type="caution">
    <text evidence="1">The sequence shown here is derived from an EMBL/GenBank/DDBJ whole genome shotgun (WGS) entry which is preliminary data.</text>
</comment>
<name>A0ABT2MMT2_9CYAN</name>
<gene>
    <name evidence="1" type="ORF">NG799_06885</name>
</gene>
<sequence>MKAIKAPISIISPTCQFSPKCSMAIALFLFSTTLLHHPPLLANSLEDPSAFSPILERNSDVNSEENPPKIITTRPALPMIPLAENSVWETPQIDNQFNPALFAETQQFIAQDPPLTEPTSPGTTESPDEIEDLRQQWQLPLPPTTFVPIEPPATTIRRGGTSQVAPGSSSISPTAFGPGFGQFFWGAGFQHRTRFTDSADGTISTGFGLGNPRRTVGLQTTVTVLDLMSNRNNDDGFMKRGSISFKLHRLLPNNFAVAVGVENAIVWGFTDAGTSTYGVVSKTFSPRESTEEPFSRVTVSLGLGNGRFRFEDDFNNDVNTVNVFGSVGVRVHPQVSAIADWSGQDLTLAASIVPFKNIPLVLTPAIADITGSAGDGARFRLGVGYSHFFSF</sequence>
<dbReference type="EMBL" id="JAMXFF010000007">
    <property type="protein sequence ID" value="MCT7966056.1"/>
    <property type="molecule type" value="Genomic_DNA"/>
</dbReference>
<accession>A0ABT2MMT2</accession>
<dbReference type="Proteomes" id="UP001525890">
    <property type="component" value="Unassembled WGS sequence"/>
</dbReference>
<evidence type="ECO:0000313" key="2">
    <source>
        <dbReference type="Proteomes" id="UP001525890"/>
    </source>
</evidence>
<keyword evidence="2" id="KW-1185">Reference proteome</keyword>
<reference evidence="1 2" key="1">
    <citation type="journal article" date="2022" name="Front. Microbiol.">
        <title>High genomic differentiation and limited gene flow indicate recent cryptic speciation within the genus Laspinema (cyanobacteria).</title>
        <authorList>
            <person name="Stanojkovic A."/>
            <person name="Skoupy S."/>
            <person name="Skaloud P."/>
            <person name="Dvorak P."/>
        </authorList>
    </citation>
    <scope>NUCLEOTIDE SEQUENCE [LARGE SCALE GENOMIC DNA]</scope>
    <source>
        <strain evidence="1 2">D2a</strain>
    </source>
</reference>
<proteinExistence type="predicted"/>
<evidence type="ECO:0000313" key="1">
    <source>
        <dbReference type="EMBL" id="MCT7966056.1"/>
    </source>
</evidence>
<organism evidence="1 2">
    <name type="scientific">Laspinema palackyanum D2a</name>
    <dbReference type="NCBI Taxonomy" id="2953684"/>
    <lineage>
        <taxon>Bacteria</taxon>
        <taxon>Bacillati</taxon>
        <taxon>Cyanobacteriota</taxon>
        <taxon>Cyanophyceae</taxon>
        <taxon>Oscillatoriophycideae</taxon>
        <taxon>Oscillatoriales</taxon>
        <taxon>Laspinemataceae</taxon>
        <taxon>Laspinema</taxon>
        <taxon>Laspinema palackyanum</taxon>
    </lineage>
</organism>
<dbReference type="RefSeq" id="WP_368005702.1">
    <property type="nucleotide sequence ID" value="NZ_JAMXFF010000007.1"/>
</dbReference>